<feature type="region of interest" description="Disordered" evidence="2">
    <location>
        <begin position="88"/>
        <end position="110"/>
    </location>
</feature>
<evidence type="ECO:0000313" key="5">
    <source>
        <dbReference type="EMBL" id="KAL1397088.1"/>
    </source>
</evidence>
<dbReference type="Proteomes" id="UP001562425">
    <property type="component" value="Unassembled WGS sequence"/>
</dbReference>
<comment type="caution">
    <text evidence="5">The sequence shown here is derived from an EMBL/GenBank/DDBJ whole genome shotgun (WGS) entry which is preliminary data.</text>
</comment>
<sequence>MNSDEICKICQTAPSKYCCPRCNVLYCSLACYKSSQHLQCSESFYKENVIQEMTMVRDEQQAQQSSHKMLEILSNLEQNDLSIDEGTEAGYEEDEDEDRFEEIDSDDAEDVPDLSERLGKVNLDDPNAVWERLTEEERKDFQSLLENGDVGRILPEVDPWWNGEFKVELVQAAESKVVSKGESHLLETCPSVKRVIRSFSELSSKPASPLMRYNVTNILAAYAFVFRYFNGDFTGNAPEVVNTLISIAGNFKQNCNYDSQPLAVESVCHECRQERLPADKETSRLLTQDVEKLLAGPEQCGQKYRKHFLLAALSDVHRLIVLTKGYDGEKAKVSRDVEGGEFSMLAPLPWYCLLEKSLVSKKWFSIISEWLKRHHGTELILATCRESGTRRIRCTLKLSKLVAVDMMFDQCSRLTRLRITNILHQEIASLLTDFRHQLVWLEHLEVEIFPGDMSVGTGPVYVSLPSLRVFRFAAYRKQRDFLWRLAWMYVIKAPKLEKKQIVECSYKKLIFLFVDEPIRDRGLLTKLYSNCIIMVNYLLIVFLFLIWQ</sequence>
<name>A0ABD1DBQ3_CULPP</name>
<evidence type="ECO:0000313" key="6">
    <source>
        <dbReference type="Proteomes" id="UP001562425"/>
    </source>
</evidence>
<protein>
    <recommendedName>
        <fullName evidence="4">HIT-type domain-containing protein</fullName>
    </recommendedName>
</protein>
<dbReference type="SUPFAM" id="SSF144232">
    <property type="entry name" value="HIT/MYND zinc finger-like"/>
    <property type="match status" value="1"/>
</dbReference>
<feature type="domain" description="HIT-type" evidence="4">
    <location>
        <begin position="7"/>
        <end position="40"/>
    </location>
</feature>
<keyword evidence="1" id="KW-0479">Metal-binding</keyword>
<dbReference type="InterPro" id="IPR039646">
    <property type="entry name" value="ZNHIT2"/>
</dbReference>
<evidence type="ECO:0000259" key="4">
    <source>
        <dbReference type="PROSITE" id="PS51083"/>
    </source>
</evidence>
<dbReference type="GO" id="GO:0008270">
    <property type="term" value="F:zinc ion binding"/>
    <property type="evidence" value="ECO:0007669"/>
    <property type="project" value="UniProtKB-UniRule"/>
</dbReference>
<dbReference type="InterPro" id="IPR007529">
    <property type="entry name" value="Znf_HIT"/>
</dbReference>
<dbReference type="Pfam" id="PF04438">
    <property type="entry name" value="zf-HIT"/>
    <property type="match status" value="1"/>
</dbReference>
<gene>
    <name evidence="5" type="ORF">pipiens_002592</name>
</gene>
<dbReference type="AlphaFoldDB" id="A0ABD1DBQ3"/>
<dbReference type="EMBL" id="JBEHCU010006456">
    <property type="protein sequence ID" value="KAL1397088.1"/>
    <property type="molecule type" value="Genomic_DNA"/>
</dbReference>
<organism evidence="5 6">
    <name type="scientific">Culex pipiens pipiens</name>
    <name type="common">Northern house mosquito</name>
    <dbReference type="NCBI Taxonomy" id="38569"/>
    <lineage>
        <taxon>Eukaryota</taxon>
        <taxon>Metazoa</taxon>
        <taxon>Ecdysozoa</taxon>
        <taxon>Arthropoda</taxon>
        <taxon>Hexapoda</taxon>
        <taxon>Insecta</taxon>
        <taxon>Pterygota</taxon>
        <taxon>Neoptera</taxon>
        <taxon>Endopterygota</taxon>
        <taxon>Diptera</taxon>
        <taxon>Nematocera</taxon>
        <taxon>Culicoidea</taxon>
        <taxon>Culicidae</taxon>
        <taxon>Culicinae</taxon>
        <taxon>Culicini</taxon>
        <taxon>Culex</taxon>
        <taxon>Culex</taxon>
    </lineage>
</organism>
<accession>A0ABD1DBQ3</accession>
<proteinExistence type="predicted"/>
<evidence type="ECO:0000256" key="2">
    <source>
        <dbReference type="SAM" id="MobiDB-lite"/>
    </source>
</evidence>
<feature type="transmembrane region" description="Helical" evidence="3">
    <location>
        <begin position="527"/>
        <end position="547"/>
    </location>
</feature>
<dbReference type="PROSITE" id="PS51083">
    <property type="entry name" value="ZF_HIT"/>
    <property type="match status" value="1"/>
</dbReference>
<dbReference type="CDD" id="cd23024">
    <property type="entry name" value="zf-HIT_ZNHIT2-3"/>
    <property type="match status" value="1"/>
</dbReference>
<dbReference type="PANTHER" id="PTHR15555:SF0">
    <property type="entry name" value="ZINC FINGER HIT DOMAIN-CONTAINING PROTEIN 2"/>
    <property type="match status" value="1"/>
</dbReference>
<keyword evidence="3" id="KW-1133">Transmembrane helix</keyword>
<reference evidence="5 6" key="1">
    <citation type="submission" date="2024-05" db="EMBL/GenBank/DDBJ databases">
        <title>Culex pipiens pipiens assembly and annotation.</title>
        <authorList>
            <person name="Alout H."/>
            <person name="Durand T."/>
        </authorList>
    </citation>
    <scope>NUCLEOTIDE SEQUENCE [LARGE SCALE GENOMIC DNA]</scope>
    <source>
        <strain evidence="5">HA-2024</strain>
        <tissue evidence="5">Whole body</tissue>
    </source>
</reference>
<dbReference type="PANTHER" id="PTHR15555">
    <property type="entry name" value="ZINC FINGER HIT DOMAIN CONTAINING PROTEIN 2 PROTEIN FON -RELATED"/>
    <property type="match status" value="1"/>
</dbReference>
<evidence type="ECO:0000256" key="1">
    <source>
        <dbReference type="PROSITE-ProRule" id="PRU00453"/>
    </source>
</evidence>
<keyword evidence="6" id="KW-1185">Reference proteome</keyword>
<keyword evidence="3" id="KW-0472">Membrane</keyword>
<dbReference type="Gene3D" id="3.30.60.190">
    <property type="match status" value="1"/>
</dbReference>
<keyword evidence="1" id="KW-0863">Zinc-finger</keyword>
<keyword evidence="3" id="KW-0812">Transmembrane</keyword>
<keyword evidence="1" id="KW-0862">Zinc</keyword>
<evidence type="ECO:0000256" key="3">
    <source>
        <dbReference type="SAM" id="Phobius"/>
    </source>
</evidence>